<protein>
    <submittedName>
        <fullName evidence="5">FG-GAP-like repeat-containing protein</fullName>
    </submittedName>
</protein>
<feature type="chain" id="PRO_5045691568" evidence="2">
    <location>
        <begin position="24"/>
        <end position="575"/>
    </location>
</feature>
<keyword evidence="6" id="KW-1185">Reference proteome</keyword>
<dbReference type="Pfam" id="PF18962">
    <property type="entry name" value="Por_Secre_tail"/>
    <property type="match status" value="1"/>
</dbReference>
<feature type="domain" description="Secretion system C-terminal sorting" evidence="4">
    <location>
        <begin position="505"/>
        <end position="569"/>
    </location>
</feature>
<dbReference type="PANTHER" id="PTHR16026">
    <property type="entry name" value="CARTILAGE ACIDIC PROTEIN 1"/>
    <property type="match status" value="1"/>
</dbReference>
<dbReference type="InterPro" id="IPR026444">
    <property type="entry name" value="Secre_tail"/>
</dbReference>
<feature type="signal peptide" evidence="2">
    <location>
        <begin position="1"/>
        <end position="23"/>
    </location>
</feature>
<name>A0ABV8ACC8_9FLAO</name>
<dbReference type="NCBIfam" id="TIGR04183">
    <property type="entry name" value="Por_Secre_tail"/>
    <property type="match status" value="1"/>
</dbReference>
<dbReference type="Proteomes" id="UP001595812">
    <property type="component" value="Unassembled WGS sequence"/>
</dbReference>
<gene>
    <name evidence="5" type="ORF">ACFOSX_00890</name>
</gene>
<dbReference type="InterPro" id="IPR028994">
    <property type="entry name" value="Integrin_alpha_N"/>
</dbReference>
<dbReference type="InterPro" id="IPR027039">
    <property type="entry name" value="Crtac1"/>
</dbReference>
<dbReference type="Pfam" id="PF07593">
    <property type="entry name" value="UnbV_ASPIC"/>
    <property type="match status" value="1"/>
</dbReference>
<dbReference type="RefSeq" id="WP_386096071.1">
    <property type="nucleotide sequence ID" value="NZ_JBHSAT010000002.1"/>
</dbReference>
<dbReference type="InterPro" id="IPR011519">
    <property type="entry name" value="UnbV_ASPIC"/>
</dbReference>
<dbReference type="Gene3D" id="2.130.10.130">
    <property type="entry name" value="Integrin alpha, N-terminal"/>
    <property type="match status" value="2"/>
</dbReference>
<proteinExistence type="predicted"/>
<reference evidence="6" key="1">
    <citation type="journal article" date="2019" name="Int. J. Syst. Evol. Microbiol.">
        <title>The Global Catalogue of Microorganisms (GCM) 10K type strain sequencing project: providing services to taxonomists for standard genome sequencing and annotation.</title>
        <authorList>
            <consortium name="The Broad Institute Genomics Platform"/>
            <consortium name="The Broad Institute Genome Sequencing Center for Infectious Disease"/>
            <person name="Wu L."/>
            <person name="Ma J."/>
        </authorList>
    </citation>
    <scope>NUCLEOTIDE SEQUENCE [LARGE SCALE GENOMIC DNA]</scope>
    <source>
        <strain evidence="6">CECT 8979</strain>
    </source>
</reference>
<comment type="caution">
    <text evidence="5">The sequence shown here is derived from an EMBL/GenBank/DDBJ whole genome shotgun (WGS) entry which is preliminary data.</text>
</comment>
<evidence type="ECO:0000259" key="3">
    <source>
        <dbReference type="Pfam" id="PF07593"/>
    </source>
</evidence>
<dbReference type="EMBL" id="JBHSAT010000002">
    <property type="protein sequence ID" value="MFC3875773.1"/>
    <property type="molecule type" value="Genomic_DNA"/>
</dbReference>
<evidence type="ECO:0000259" key="4">
    <source>
        <dbReference type="Pfam" id="PF18962"/>
    </source>
</evidence>
<evidence type="ECO:0000313" key="5">
    <source>
        <dbReference type="EMBL" id="MFC3875773.1"/>
    </source>
</evidence>
<dbReference type="SUPFAM" id="SSF69318">
    <property type="entry name" value="Integrin alpha N-terminal domain"/>
    <property type="match status" value="2"/>
</dbReference>
<organism evidence="5 6">
    <name type="scientific">Winogradskyella maritima</name>
    <dbReference type="NCBI Taxonomy" id="1517766"/>
    <lineage>
        <taxon>Bacteria</taxon>
        <taxon>Pseudomonadati</taxon>
        <taxon>Bacteroidota</taxon>
        <taxon>Flavobacteriia</taxon>
        <taxon>Flavobacteriales</taxon>
        <taxon>Flavobacteriaceae</taxon>
        <taxon>Winogradskyella</taxon>
    </lineage>
</organism>
<dbReference type="InterPro" id="IPR013517">
    <property type="entry name" value="FG-GAP"/>
</dbReference>
<keyword evidence="1 2" id="KW-0732">Signal</keyword>
<dbReference type="PANTHER" id="PTHR16026:SF0">
    <property type="entry name" value="CARTILAGE ACIDIC PROTEIN 1"/>
    <property type="match status" value="1"/>
</dbReference>
<evidence type="ECO:0000313" key="6">
    <source>
        <dbReference type="Proteomes" id="UP001595812"/>
    </source>
</evidence>
<evidence type="ECO:0000256" key="2">
    <source>
        <dbReference type="SAM" id="SignalP"/>
    </source>
</evidence>
<accession>A0ABV8ACC8</accession>
<dbReference type="Pfam" id="PF13517">
    <property type="entry name" value="FG-GAP_3"/>
    <property type="match status" value="3"/>
</dbReference>
<sequence length="575" mass="63678">MTRSFMFLLLLAVALESSGQIYFANEATNIGVTDHTGLTELGNSLSVADYNNDGWDDITITSGENVPLRFYKNSQGLFFEEVLIDPPILYQTRSVNWVDYDNDGDKDLFVTSDTHGNRLFQMTDLGLIDVTIASGLDTSIQATYGASWGDVNNDGCLDVYISNRTENTSVSNYFYQSNCDGTFTDKTVEAGLANTPELTFCSGFFDFNNDGWQDLYVSNDKFAPNFMYQNNGDGTFTDVSEVSGTKLVIDAMSVTVDDYNADGFLDIYVTNTPDFISTMTKGGVLLKNNGDGTFTDVSEQAGVNLNSFAWGSNFLDADNDGDLDLYVGCSFDGSEGYPSFAFYERVDRDSFSQPVNIGFAGNQKRTHGTAICDINNDGKVDIVAVNNSNEPPFIWNNQTSNSNNYLAVRLQGTISNRDATGARIEISSNGKIQYRVLLNGEGYMSQNSTKETFGIGDANIVDYIKVTWPNGITRTYFDIAVNQTVSFVEDQTLDTNTFEDLVFNIYPNPVNEKLFIVSKEGIDQLEIVNMTGQKVLDFKYLHNRNQVDVSSLSSGVYSIRATLREASKTIRFIKE</sequence>
<feature type="domain" description="ASPIC/UnbV" evidence="3">
    <location>
        <begin position="419"/>
        <end position="485"/>
    </location>
</feature>
<evidence type="ECO:0000256" key="1">
    <source>
        <dbReference type="ARBA" id="ARBA00022729"/>
    </source>
</evidence>